<dbReference type="InterPro" id="IPR036525">
    <property type="entry name" value="Tubulin/FtsZ_GTPase_sf"/>
</dbReference>
<dbReference type="GO" id="GO:0032153">
    <property type="term" value="C:cell division site"/>
    <property type="evidence" value="ECO:0007669"/>
    <property type="project" value="TreeGrafter"/>
</dbReference>
<name>A0A978V1F2_ZIZJJ</name>
<protein>
    <submittedName>
        <fullName evidence="4">Uncharacterized protein</fullName>
    </submittedName>
</protein>
<dbReference type="GO" id="GO:0003924">
    <property type="term" value="F:GTPase activity"/>
    <property type="evidence" value="ECO:0007669"/>
    <property type="project" value="InterPro"/>
</dbReference>
<dbReference type="PANTHER" id="PTHR30314:SF12">
    <property type="entry name" value="CELL DIVISION PROTEIN FTSZ HOMOLOG 1, CHLOROPLASTIC"/>
    <property type="match status" value="1"/>
</dbReference>
<evidence type="ECO:0000256" key="3">
    <source>
        <dbReference type="SAM" id="Phobius"/>
    </source>
</evidence>
<keyword evidence="3" id="KW-0472">Membrane</keyword>
<evidence type="ECO:0000313" key="5">
    <source>
        <dbReference type="Proteomes" id="UP000813462"/>
    </source>
</evidence>
<dbReference type="SUPFAM" id="SSF52490">
    <property type="entry name" value="Tubulin nucleotide-binding domain-like"/>
    <property type="match status" value="1"/>
</dbReference>
<dbReference type="GO" id="GO:0051301">
    <property type="term" value="P:cell division"/>
    <property type="evidence" value="ECO:0007669"/>
    <property type="project" value="TreeGrafter"/>
</dbReference>
<evidence type="ECO:0000256" key="1">
    <source>
        <dbReference type="ARBA" id="ARBA00022741"/>
    </source>
</evidence>
<dbReference type="AlphaFoldDB" id="A0A978V1F2"/>
<proteinExistence type="predicted"/>
<dbReference type="Proteomes" id="UP000813462">
    <property type="component" value="Unassembled WGS sequence"/>
</dbReference>
<dbReference type="GO" id="GO:0005525">
    <property type="term" value="F:GTP binding"/>
    <property type="evidence" value="ECO:0007669"/>
    <property type="project" value="UniProtKB-KW"/>
</dbReference>
<dbReference type="GO" id="GO:0009507">
    <property type="term" value="C:chloroplast"/>
    <property type="evidence" value="ECO:0007669"/>
    <property type="project" value="TreeGrafter"/>
</dbReference>
<dbReference type="GO" id="GO:0010020">
    <property type="term" value="P:chloroplast fission"/>
    <property type="evidence" value="ECO:0007669"/>
    <property type="project" value="TreeGrafter"/>
</dbReference>
<keyword evidence="3" id="KW-0812">Transmembrane</keyword>
<organism evidence="4 5">
    <name type="scientific">Ziziphus jujuba var. spinosa</name>
    <dbReference type="NCBI Taxonomy" id="714518"/>
    <lineage>
        <taxon>Eukaryota</taxon>
        <taxon>Viridiplantae</taxon>
        <taxon>Streptophyta</taxon>
        <taxon>Embryophyta</taxon>
        <taxon>Tracheophyta</taxon>
        <taxon>Spermatophyta</taxon>
        <taxon>Magnoliopsida</taxon>
        <taxon>eudicotyledons</taxon>
        <taxon>Gunneridae</taxon>
        <taxon>Pentapetalae</taxon>
        <taxon>rosids</taxon>
        <taxon>fabids</taxon>
        <taxon>Rosales</taxon>
        <taxon>Rhamnaceae</taxon>
        <taxon>Paliureae</taxon>
        <taxon>Ziziphus</taxon>
    </lineage>
</organism>
<accession>A0A978V1F2</accession>
<keyword evidence="1" id="KW-0547">Nucleotide-binding</keyword>
<sequence>MVNVYGKWLRAEVAGSLLFINALASEKKHQQHEENKNKFELMVKSQGNNFLIDGSSSRALKQESLERKALDDVDNMHALVLNHVKASNGNLSFLALNALVANGRPEGEGRPASSPTLGFRLRRRLEEGRLLGRSRRWKQDARRRDAREEGFMLRPFRFLKAWTRDVFSHVVMHWTALVQDGMEVHRVMRRPNNTSIAFQRWNMRHFGLTHEMCVSRWILLLRGSGRSTKPGAKRYLALKSWSSSCKPKIVEGLDFKRSENINKALIVKLSWIEKLFLVDSCVANMVRRYENMVDEFMEVRRTIKLKGFKVDCLKRCTCPLSSRLAVNVDATVKGAKVLLALEAIEKLQKNVDPLIVIPSDRLLDTADEQTPLQDAFLLADDVLRQGVQGIFSFFLFFFFWVCVLVRVCVLVVEKFDTAAKIKVIKEGPLPI</sequence>
<comment type="caution">
    <text evidence="4">The sequence shown here is derived from an EMBL/GenBank/DDBJ whole genome shotgun (WGS) entry which is preliminary data.</text>
</comment>
<evidence type="ECO:0000313" key="4">
    <source>
        <dbReference type="EMBL" id="KAH7521185.1"/>
    </source>
</evidence>
<gene>
    <name evidence="4" type="ORF">FEM48_Zijuj07G0006600</name>
</gene>
<dbReference type="Gene3D" id="3.40.50.1440">
    <property type="entry name" value="Tubulin/FtsZ, GTPase domain"/>
    <property type="match status" value="1"/>
</dbReference>
<feature type="transmembrane region" description="Helical" evidence="3">
    <location>
        <begin position="390"/>
        <end position="412"/>
    </location>
</feature>
<reference evidence="4" key="1">
    <citation type="journal article" date="2021" name="Front. Plant Sci.">
        <title>Chromosome-Scale Genome Assembly for Chinese Sour Jujube and Insights Into Its Genome Evolution and Domestication Signature.</title>
        <authorList>
            <person name="Shen L.-Y."/>
            <person name="Luo H."/>
            <person name="Wang X.-L."/>
            <person name="Wang X.-M."/>
            <person name="Qiu X.-J."/>
            <person name="Liu H."/>
            <person name="Zhou S.-S."/>
            <person name="Jia K.-H."/>
            <person name="Nie S."/>
            <person name="Bao Y.-T."/>
            <person name="Zhang R.-G."/>
            <person name="Yun Q.-Z."/>
            <person name="Chai Y.-H."/>
            <person name="Lu J.-Y."/>
            <person name="Li Y."/>
            <person name="Zhao S.-W."/>
            <person name="Mao J.-F."/>
            <person name="Jia S.-G."/>
            <person name="Mao Y.-M."/>
        </authorList>
    </citation>
    <scope>NUCLEOTIDE SEQUENCE</scope>
    <source>
        <strain evidence="4">AT0</strain>
        <tissue evidence="4">Leaf</tissue>
    </source>
</reference>
<evidence type="ECO:0000256" key="2">
    <source>
        <dbReference type="ARBA" id="ARBA00023134"/>
    </source>
</evidence>
<dbReference type="EMBL" id="JAEACU010000007">
    <property type="protein sequence ID" value="KAH7521185.1"/>
    <property type="molecule type" value="Genomic_DNA"/>
</dbReference>
<keyword evidence="3" id="KW-1133">Transmembrane helix</keyword>
<dbReference type="PANTHER" id="PTHR30314">
    <property type="entry name" value="CELL DIVISION PROTEIN FTSZ-RELATED"/>
    <property type="match status" value="1"/>
</dbReference>
<dbReference type="InterPro" id="IPR045061">
    <property type="entry name" value="FtsZ/CetZ"/>
</dbReference>
<keyword evidence="2" id="KW-0342">GTP-binding</keyword>